<gene>
    <name evidence="2" type="ORF">AB0A76_12190</name>
</gene>
<protein>
    <submittedName>
        <fullName evidence="2">DUF6223 family protein</fullName>
    </submittedName>
</protein>
<evidence type="ECO:0000313" key="2">
    <source>
        <dbReference type="EMBL" id="MEU7293947.1"/>
    </source>
</evidence>
<keyword evidence="3" id="KW-1185">Reference proteome</keyword>
<dbReference type="EMBL" id="JBEZAM010000012">
    <property type="protein sequence ID" value="MEU7293947.1"/>
    <property type="molecule type" value="Genomic_DNA"/>
</dbReference>
<comment type="caution">
    <text evidence="2">The sequence shown here is derived from an EMBL/GenBank/DDBJ whole genome shotgun (WGS) entry which is preliminary data.</text>
</comment>
<feature type="transmembrane region" description="Helical" evidence="1">
    <location>
        <begin position="20"/>
        <end position="42"/>
    </location>
</feature>
<dbReference type="Pfam" id="PF19733">
    <property type="entry name" value="DUF6223"/>
    <property type="match status" value="1"/>
</dbReference>
<keyword evidence="1" id="KW-1133">Transmembrane helix</keyword>
<dbReference type="RefSeq" id="WP_051750997.1">
    <property type="nucleotide sequence ID" value="NZ_JBEZAM010000012.1"/>
</dbReference>
<accession>A0ABV3CUS8</accession>
<dbReference type="InterPro" id="IPR045770">
    <property type="entry name" value="DUF6223"/>
</dbReference>
<keyword evidence="1" id="KW-0472">Membrane</keyword>
<feature type="transmembrane region" description="Helical" evidence="1">
    <location>
        <begin position="54"/>
        <end position="74"/>
    </location>
</feature>
<evidence type="ECO:0000256" key="1">
    <source>
        <dbReference type="SAM" id="Phobius"/>
    </source>
</evidence>
<evidence type="ECO:0000313" key="3">
    <source>
        <dbReference type="Proteomes" id="UP001551210"/>
    </source>
</evidence>
<sequence>MNDRYSLAEVQPLAADVLHVSAGRLGASTAAVLGLIGVGLAWRALRRSWRTGAVAALAAGLLAVALGGLVAATASGGLGTGNGLGGAYVGLLVGLLATALGARALTRPAAARRPGRATDRSPAA</sequence>
<name>A0ABV3CUS8_STREX</name>
<organism evidence="2 3">
    <name type="scientific">Streptomyces exfoliatus</name>
    <name type="common">Streptomyces hydrogenans</name>
    <dbReference type="NCBI Taxonomy" id="1905"/>
    <lineage>
        <taxon>Bacteria</taxon>
        <taxon>Bacillati</taxon>
        <taxon>Actinomycetota</taxon>
        <taxon>Actinomycetes</taxon>
        <taxon>Kitasatosporales</taxon>
        <taxon>Streptomycetaceae</taxon>
        <taxon>Streptomyces</taxon>
    </lineage>
</organism>
<keyword evidence="1" id="KW-0812">Transmembrane</keyword>
<reference evidence="2 3" key="1">
    <citation type="submission" date="2024-06" db="EMBL/GenBank/DDBJ databases">
        <title>The Natural Products Discovery Center: Release of the First 8490 Sequenced Strains for Exploring Actinobacteria Biosynthetic Diversity.</title>
        <authorList>
            <person name="Kalkreuter E."/>
            <person name="Kautsar S.A."/>
            <person name="Yang D."/>
            <person name="Bader C.D."/>
            <person name="Teijaro C.N."/>
            <person name="Fluegel L."/>
            <person name="Davis C.M."/>
            <person name="Simpson J.R."/>
            <person name="Lauterbach L."/>
            <person name="Steele A.D."/>
            <person name="Gui C."/>
            <person name="Meng S."/>
            <person name="Li G."/>
            <person name="Viehrig K."/>
            <person name="Ye F."/>
            <person name="Su P."/>
            <person name="Kiefer A.F."/>
            <person name="Nichols A."/>
            <person name="Cepeda A.J."/>
            <person name="Yan W."/>
            <person name="Fan B."/>
            <person name="Jiang Y."/>
            <person name="Adhikari A."/>
            <person name="Zheng C.-J."/>
            <person name="Schuster L."/>
            <person name="Cowan T.M."/>
            <person name="Smanski M.J."/>
            <person name="Chevrette M.G."/>
            <person name="De Carvalho L.P.S."/>
            <person name="Shen B."/>
        </authorList>
    </citation>
    <scope>NUCLEOTIDE SEQUENCE [LARGE SCALE GENOMIC DNA]</scope>
    <source>
        <strain evidence="2 3">NPDC045705</strain>
    </source>
</reference>
<proteinExistence type="predicted"/>
<dbReference type="Proteomes" id="UP001551210">
    <property type="component" value="Unassembled WGS sequence"/>
</dbReference>
<feature type="transmembrane region" description="Helical" evidence="1">
    <location>
        <begin position="86"/>
        <end position="106"/>
    </location>
</feature>